<keyword evidence="9" id="KW-1185">Reference proteome</keyword>
<keyword evidence="3 8" id="KW-0812">Transmembrane</keyword>
<dbReference type="InterPro" id="IPR055299">
    <property type="entry name" value="TIMMDC1"/>
</dbReference>
<evidence type="ECO:0000313" key="9">
    <source>
        <dbReference type="Proteomes" id="UP000046392"/>
    </source>
</evidence>
<evidence type="ECO:0000256" key="3">
    <source>
        <dbReference type="ARBA" id="ARBA00022692"/>
    </source>
</evidence>
<evidence type="ECO:0000256" key="1">
    <source>
        <dbReference type="ARBA" id="ARBA00004141"/>
    </source>
</evidence>
<evidence type="ECO:0000256" key="7">
    <source>
        <dbReference type="ARBA" id="ARBA00041344"/>
    </source>
</evidence>
<feature type="transmembrane region" description="Helical" evidence="8">
    <location>
        <begin position="167"/>
        <end position="188"/>
    </location>
</feature>
<feature type="transmembrane region" description="Helical" evidence="8">
    <location>
        <begin position="109"/>
        <end position="128"/>
    </location>
</feature>
<comment type="subcellular location">
    <subcellularLocation>
        <location evidence="1">Membrane</location>
        <topology evidence="1">Multi-pass membrane protein</topology>
    </subcellularLocation>
</comment>
<proteinExistence type="inferred from homology"/>
<sequence length="255" mass="28395">MSDTPTVKALTESEVKKNIPNPGWERIKAIYNGASEGKLSFELDILARVSKYSFFSAFFLGGITGFEGVFERYKIHSEGKTFVSPRDAVKRRLDFSIVMFAKRGFVHGIRATALAGSVVFFSTHLVAYRDHFSYLYLPLISGATTGILHAAFGVLAFPLGILGSARAVGLGLVTGSSLSAFLGLYGLAVGKSSTEMYKQFKSEYEEILRINYEEEAKVRQFMDENGIWFRGMAIKKMKEKEDEEMLREISSKNDA</sequence>
<keyword evidence="5 8" id="KW-0472">Membrane</keyword>
<dbReference type="AlphaFoldDB" id="A0A0N5BNH6"/>
<accession>A0A0N5BNH6</accession>
<protein>
    <recommendedName>
        <fullName evidence="6">Complex I assembly factor TIMMDC1, mitochondrial</fullName>
    </recommendedName>
    <alternativeName>
        <fullName evidence="7">Translocase of inner mitochondrial membrane domain-containing protein 1</fullName>
    </alternativeName>
</protein>
<dbReference type="PANTHER" id="PTHR13002:SF1">
    <property type="entry name" value="COMPLEX I ASSEMBLY FACTOR TIMMDC1, MITOCHONDRIAL"/>
    <property type="match status" value="1"/>
</dbReference>
<evidence type="ECO:0000256" key="8">
    <source>
        <dbReference type="SAM" id="Phobius"/>
    </source>
</evidence>
<comment type="similarity">
    <text evidence="2">Belongs to the Tim17/Tim22/Tim23 family.</text>
</comment>
<dbReference type="STRING" id="174720.A0A0N5BNH6"/>
<organism evidence="9 10">
    <name type="scientific">Strongyloides papillosus</name>
    <name type="common">Intestinal threadworm</name>
    <dbReference type="NCBI Taxonomy" id="174720"/>
    <lineage>
        <taxon>Eukaryota</taxon>
        <taxon>Metazoa</taxon>
        <taxon>Ecdysozoa</taxon>
        <taxon>Nematoda</taxon>
        <taxon>Chromadorea</taxon>
        <taxon>Rhabditida</taxon>
        <taxon>Tylenchina</taxon>
        <taxon>Panagrolaimomorpha</taxon>
        <taxon>Strongyloidoidea</taxon>
        <taxon>Strongyloididae</taxon>
        <taxon>Strongyloides</taxon>
    </lineage>
</organism>
<keyword evidence="4 8" id="KW-1133">Transmembrane helix</keyword>
<evidence type="ECO:0000256" key="2">
    <source>
        <dbReference type="ARBA" id="ARBA00008444"/>
    </source>
</evidence>
<evidence type="ECO:0000256" key="5">
    <source>
        <dbReference type="ARBA" id="ARBA00023136"/>
    </source>
</evidence>
<dbReference type="GO" id="GO:0032981">
    <property type="term" value="P:mitochondrial respiratory chain complex I assembly"/>
    <property type="evidence" value="ECO:0007669"/>
    <property type="project" value="InterPro"/>
</dbReference>
<dbReference type="GO" id="GO:0016020">
    <property type="term" value="C:membrane"/>
    <property type="evidence" value="ECO:0007669"/>
    <property type="project" value="UniProtKB-SubCell"/>
</dbReference>
<feature type="transmembrane region" description="Helical" evidence="8">
    <location>
        <begin position="134"/>
        <end position="155"/>
    </location>
</feature>
<dbReference type="PANTHER" id="PTHR13002">
    <property type="entry name" value="C3ORF1 PROTEIN-RELATED"/>
    <property type="match status" value="1"/>
</dbReference>
<evidence type="ECO:0000313" key="10">
    <source>
        <dbReference type="WBParaSite" id="SPAL_0000745500.1"/>
    </source>
</evidence>
<dbReference type="Proteomes" id="UP000046392">
    <property type="component" value="Unplaced"/>
</dbReference>
<evidence type="ECO:0000256" key="4">
    <source>
        <dbReference type="ARBA" id="ARBA00022989"/>
    </source>
</evidence>
<evidence type="ECO:0000256" key="6">
    <source>
        <dbReference type="ARBA" id="ARBA00040778"/>
    </source>
</evidence>
<name>A0A0N5BNH6_STREA</name>
<dbReference type="WBParaSite" id="SPAL_0000745500.1">
    <property type="protein sequence ID" value="SPAL_0000745500.1"/>
    <property type="gene ID" value="SPAL_0000745500"/>
</dbReference>
<dbReference type="GO" id="GO:0005739">
    <property type="term" value="C:mitochondrion"/>
    <property type="evidence" value="ECO:0007669"/>
    <property type="project" value="TreeGrafter"/>
</dbReference>
<reference evidence="10" key="1">
    <citation type="submission" date="2017-02" db="UniProtKB">
        <authorList>
            <consortium name="WormBaseParasite"/>
        </authorList>
    </citation>
    <scope>IDENTIFICATION</scope>
</reference>